<dbReference type="Pfam" id="PF00048">
    <property type="entry name" value="IL8"/>
    <property type="match status" value="1"/>
</dbReference>
<dbReference type="GO" id="GO:0008009">
    <property type="term" value="F:chemokine activity"/>
    <property type="evidence" value="ECO:0007669"/>
    <property type="project" value="InterPro"/>
</dbReference>
<reference evidence="5" key="1">
    <citation type="submission" date="2025-08" db="UniProtKB">
        <authorList>
            <consortium name="RefSeq"/>
        </authorList>
    </citation>
    <scope>IDENTIFICATION</scope>
</reference>
<dbReference type="SMART" id="SM00199">
    <property type="entry name" value="SCY"/>
    <property type="match status" value="1"/>
</dbReference>
<dbReference type="GeneID" id="114452945"/>
<dbReference type="CDD" id="cd00169">
    <property type="entry name" value="Chemokine"/>
    <property type="match status" value="1"/>
</dbReference>
<feature type="domain" description="Chemokine interleukin-8-like" evidence="3">
    <location>
        <begin position="28"/>
        <end position="87"/>
    </location>
</feature>
<dbReference type="InterPro" id="IPR036048">
    <property type="entry name" value="Interleukin_8-like_sf"/>
</dbReference>
<organism evidence="4 5">
    <name type="scientific">Parambassis ranga</name>
    <name type="common">Indian glassy fish</name>
    <dbReference type="NCBI Taxonomy" id="210632"/>
    <lineage>
        <taxon>Eukaryota</taxon>
        <taxon>Metazoa</taxon>
        <taxon>Chordata</taxon>
        <taxon>Craniata</taxon>
        <taxon>Vertebrata</taxon>
        <taxon>Euteleostomi</taxon>
        <taxon>Actinopterygii</taxon>
        <taxon>Neopterygii</taxon>
        <taxon>Teleostei</taxon>
        <taxon>Neoteleostei</taxon>
        <taxon>Acanthomorphata</taxon>
        <taxon>Ovalentaria</taxon>
        <taxon>Ambassidae</taxon>
        <taxon>Parambassis</taxon>
    </lineage>
</organism>
<name>A0A6P7KF57_9TELE</name>
<keyword evidence="1" id="KW-0202">Cytokine</keyword>
<evidence type="ECO:0000313" key="5">
    <source>
        <dbReference type="RefSeq" id="XP_028288288.1"/>
    </source>
</evidence>
<feature type="chain" id="PRO_5028025840" evidence="2">
    <location>
        <begin position="19"/>
        <end position="90"/>
    </location>
</feature>
<dbReference type="OrthoDB" id="8401904at2759"/>
<dbReference type="RefSeq" id="XP_028288288.1">
    <property type="nucleotide sequence ID" value="XM_028432487.1"/>
</dbReference>
<keyword evidence="4" id="KW-1185">Reference proteome</keyword>
<evidence type="ECO:0000256" key="1">
    <source>
        <dbReference type="ARBA" id="ARBA00022514"/>
    </source>
</evidence>
<evidence type="ECO:0000313" key="4">
    <source>
        <dbReference type="Proteomes" id="UP000515145"/>
    </source>
</evidence>
<dbReference type="AlphaFoldDB" id="A0A6P7KF57"/>
<feature type="signal peptide" evidence="2">
    <location>
        <begin position="1"/>
        <end position="18"/>
    </location>
</feature>
<dbReference type="Gene3D" id="2.40.50.40">
    <property type="match status" value="1"/>
</dbReference>
<dbReference type="GO" id="GO:0005615">
    <property type="term" value="C:extracellular space"/>
    <property type="evidence" value="ECO:0007669"/>
    <property type="project" value="UniProtKB-KW"/>
</dbReference>
<protein>
    <submittedName>
        <fullName evidence="5">C-C motif chemokine 21-like</fullName>
    </submittedName>
</protein>
<proteinExistence type="predicted"/>
<evidence type="ECO:0000256" key="2">
    <source>
        <dbReference type="SAM" id="SignalP"/>
    </source>
</evidence>
<dbReference type="InterPro" id="IPR001811">
    <property type="entry name" value="Chemokine_IL8-like_dom"/>
</dbReference>
<dbReference type="GO" id="GO:0006955">
    <property type="term" value="P:immune response"/>
    <property type="evidence" value="ECO:0007669"/>
    <property type="project" value="InterPro"/>
</dbReference>
<dbReference type="SUPFAM" id="SSF54117">
    <property type="entry name" value="Interleukin 8-like chemokines"/>
    <property type="match status" value="1"/>
</dbReference>
<gene>
    <name evidence="5" type="primary">LOC114452945</name>
</gene>
<accession>A0A6P7KF57</accession>
<keyword evidence="2" id="KW-0732">Signal</keyword>
<dbReference type="Proteomes" id="UP000515145">
    <property type="component" value="Chromosome 20"/>
</dbReference>
<sequence>MSTKIFSLILLSVCLCTASITRHGGGPVRPCCVKYTPRNVSSKVTGDTYKEQHAGLGCVHAIIFSSDDGQICANPNDKWVKELTANMKKI</sequence>
<evidence type="ECO:0000259" key="3">
    <source>
        <dbReference type="SMART" id="SM00199"/>
    </source>
</evidence>
<dbReference type="InParanoid" id="A0A6P7KF57"/>